<comment type="caution">
    <text evidence="4">The sequence shown here is derived from an EMBL/GenBank/DDBJ whole genome shotgun (WGS) entry which is preliminary data.</text>
</comment>
<dbReference type="AlphaFoldDB" id="A0A811ZN33"/>
<dbReference type="FunFam" id="1.10.1620.10:FF:000001">
    <property type="entry name" value="60S ribosomal protein-like L39"/>
    <property type="match status" value="1"/>
</dbReference>
<keyword evidence="5" id="KW-1185">Reference proteome</keyword>
<evidence type="ECO:0000256" key="1">
    <source>
        <dbReference type="ARBA" id="ARBA00009339"/>
    </source>
</evidence>
<dbReference type="GO" id="GO:0022625">
    <property type="term" value="C:cytosolic large ribosomal subunit"/>
    <property type="evidence" value="ECO:0007669"/>
    <property type="project" value="TreeGrafter"/>
</dbReference>
<dbReference type="InterPro" id="IPR000077">
    <property type="entry name" value="Ribosomal_eL39"/>
</dbReference>
<dbReference type="SUPFAM" id="SSF48662">
    <property type="entry name" value="Ribosomal protein L39e"/>
    <property type="match status" value="1"/>
</dbReference>
<dbReference type="PANTHER" id="PTHR19970:SF22">
    <property type="entry name" value="RIBOSOMAL PROTEIN EL39-LIKE 2"/>
    <property type="match status" value="1"/>
</dbReference>
<evidence type="ECO:0000256" key="2">
    <source>
        <dbReference type="ARBA" id="ARBA00022980"/>
    </source>
</evidence>
<protein>
    <submittedName>
        <fullName evidence="4">(raccoon dog) hypothetical protein</fullName>
    </submittedName>
</protein>
<gene>
    <name evidence="4" type="ORF">NYPRO_LOCUS23261</name>
</gene>
<organism evidence="4 5">
    <name type="scientific">Nyctereutes procyonoides</name>
    <name type="common">Raccoon dog</name>
    <name type="synonym">Canis procyonoides</name>
    <dbReference type="NCBI Taxonomy" id="34880"/>
    <lineage>
        <taxon>Eukaryota</taxon>
        <taxon>Metazoa</taxon>
        <taxon>Chordata</taxon>
        <taxon>Craniata</taxon>
        <taxon>Vertebrata</taxon>
        <taxon>Euteleostomi</taxon>
        <taxon>Mammalia</taxon>
        <taxon>Eutheria</taxon>
        <taxon>Laurasiatheria</taxon>
        <taxon>Carnivora</taxon>
        <taxon>Caniformia</taxon>
        <taxon>Canidae</taxon>
        <taxon>Nyctereutes</taxon>
    </lineage>
</organism>
<proteinExistence type="inferred from homology"/>
<dbReference type="EMBL" id="CAJHUB010000771">
    <property type="protein sequence ID" value="CAD7690467.1"/>
    <property type="molecule type" value="Genomic_DNA"/>
</dbReference>
<dbReference type="Proteomes" id="UP000645828">
    <property type="component" value="Unassembled WGS sequence"/>
</dbReference>
<dbReference type="Pfam" id="PF00832">
    <property type="entry name" value="Ribosomal_L39"/>
    <property type="match status" value="1"/>
</dbReference>
<keyword evidence="3" id="KW-0687">Ribonucleoprotein</keyword>
<reference evidence="4" key="1">
    <citation type="submission" date="2020-12" db="EMBL/GenBank/DDBJ databases">
        <authorList>
            <consortium name="Molecular Ecology Group"/>
        </authorList>
    </citation>
    <scope>NUCLEOTIDE SEQUENCE</scope>
    <source>
        <strain evidence="4">TBG_1078</strain>
    </source>
</reference>
<comment type="similarity">
    <text evidence="1">Belongs to the eukaryotic ribosomal protein eL39 family.</text>
</comment>
<dbReference type="PROSITE" id="PS00051">
    <property type="entry name" value="RIBOSOMAL_L39E"/>
    <property type="match status" value="1"/>
</dbReference>
<evidence type="ECO:0000313" key="4">
    <source>
        <dbReference type="EMBL" id="CAD7690467.1"/>
    </source>
</evidence>
<dbReference type="GO" id="GO:0003735">
    <property type="term" value="F:structural constituent of ribosome"/>
    <property type="evidence" value="ECO:0007669"/>
    <property type="project" value="InterPro"/>
</dbReference>
<accession>A0A811ZN33</accession>
<evidence type="ECO:0000313" key="5">
    <source>
        <dbReference type="Proteomes" id="UP000645828"/>
    </source>
</evidence>
<dbReference type="InterPro" id="IPR020083">
    <property type="entry name" value="Ribosomal_eL39_CS"/>
</dbReference>
<keyword evidence="2" id="KW-0689">Ribosomal protein</keyword>
<name>A0A811ZN33_NYCPR</name>
<dbReference type="PANTHER" id="PTHR19970">
    <property type="entry name" value="RIBOSOMAL PROTEIN L39E"/>
    <property type="match status" value="1"/>
</dbReference>
<sequence length="51" mass="6401">MSSHKTFRIKRFLAKKQKQNRPIPQWIQMKTGYKIRYSSKRRHWRRTKLGL</sequence>
<dbReference type="GO" id="GO:0006412">
    <property type="term" value="P:translation"/>
    <property type="evidence" value="ECO:0007669"/>
    <property type="project" value="InterPro"/>
</dbReference>
<dbReference type="InterPro" id="IPR023626">
    <property type="entry name" value="Ribosomal_eL39_dom_sf"/>
</dbReference>
<evidence type="ECO:0000256" key="3">
    <source>
        <dbReference type="ARBA" id="ARBA00023274"/>
    </source>
</evidence>
<dbReference type="Gene3D" id="1.10.1620.10">
    <property type="entry name" value="Ribosomal protein L39e"/>
    <property type="match status" value="1"/>
</dbReference>
<dbReference type="HAMAP" id="MF_00629">
    <property type="entry name" value="Ribosomal_eL39"/>
    <property type="match status" value="1"/>
</dbReference>